<dbReference type="AlphaFoldDB" id="A0A1Y2LFK6"/>
<evidence type="ECO:0000313" key="1">
    <source>
        <dbReference type="EMBL" id="OSQ48668.1"/>
    </source>
</evidence>
<gene>
    <name evidence="1" type="ORF">TALK_06895</name>
</gene>
<protein>
    <submittedName>
        <fullName evidence="1">Uncharacterized protein</fullName>
    </submittedName>
</protein>
<dbReference type="Proteomes" id="UP000193396">
    <property type="component" value="Unassembled WGS sequence"/>
</dbReference>
<dbReference type="EMBL" id="JFKB01000004">
    <property type="protein sequence ID" value="OSQ48668.1"/>
    <property type="molecule type" value="Genomic_DNA"/>
</dbReference>
<dbReference type="STRING" id="1293890.TALK_06895"/>
<accession>A0A1Y2LFK6</accession>
<comment type="caution">
    <text evidence="1">The sequence shown here is derived from an EMBL/GenBank/DDBJ whole genome shotgun (WGS) entry which is preliminary data.</text>
</comment>
<keyword evidence="2" id="KW-1185">Reference proteome</keyword>
<reference evidence="1 2" key="1">
    <citation type="submission" date="2014-03" db="EMBL/GenBank/DDBJ databases">
        <title>The draft genome sequence of Thalassospira alkalitolerans JCM 18968.</title>
        <authorList>
            <person name="Lai Q."/>
            <person name="Shao Z."/>
        </authorList>
    </citation>
    <scope>NUCLEOTIDE SEQUENCE [LARGE SCALE GENOMIC DNA]</scope>
    <source>
        <strain evidence="1 2">JCM 18968</strain>
    </source>
</reference>
<proteinExistence type="predicted"/>
<sequence>MYSLMVVLKYLNRDLPAGLPIGETCLRHARTPVITGILSPTQGKADVQSKAIPVRLMVGIFSQNRKMPVKTGSFAIYYMTKHATKMAI</sequence>
<organism evidence="1 2">
    <name type="scientific">Thalassospira alkalitolerans</name>
    <dbReference type="NCBI Taxonomy" id="1293890"/>
    <lineage>
        <taxon>Bacteria</taxon>
        <taxon>Pseudomonadati</taxon>
        <taxon>Pseudomonadota</taxon>
        <taxon>Alphaproteobacteria</taxon>
        <taxon>Rhodospirillales</taxon>
        <taxon>Thalassospiraceae</taxon>
        <taxon>Thalassospira</taxon>
    </lineage>
</organism>
<evidence type="ECO:0000313" key="2">
    <source>
        <dbReference type="Proteomes" id="UP000193396"/>
    </source>
</evidence>
<name>A0A1Y2LFK6_9PROT</name>